<dbReference type="Pfam" id="PF06985">
    <property type="entry name" value="HET"/>
    <property type="match status" value="1"/>
</dbReference>
<sequence>MRCNLRNVQLNHSLKFHALSYVWGTEPPTHSITVNEKVDIKSNLYSALRRIQSQFTDLELWCDALCMNQDDSEEKNREVLRMGDIYRSAERVVIWLGKEEQKSDLAMSNIRKWGGFYHSLRKQPSALLQPRFGSLFDPAAWNAMRYLFERLWWFRIWI</sequence>
<proteinExistence type="predicted"/>
<dbReference type="InterPro" id="IPR052895">
    <property type="entry name" value="HetReg/Transcr_Mod"/>
</dbReference>
<evidence type="ECO:0000313" key="3">
    <source>
        <dbReference type="Proteomes" id="UP000799291"/>
    </source>
</evidence>
<dbReference type="PANTHER" id="PTHR24148">
    <property type="entry name" value="ANKYRIN REPEAT DOMAIN-CONTAINING PROTEIN 39 HOMOLOG-RELATED"/>
    <property type="match status" value="1"/>
</dbReference>
<reference evidence="2" key="1">
    <citation type="journal article" date="2020" name="Stud. Mycol.">
        <title>101 Dothideomycetes genomes: a test case for predicting lifestyles and emergence of pathogens.</title>
        <authorList>
            <person name="Haridas S."/>
            <person name="Albert R."/>
            <person name="Binder M."/>
            <person name="Bloem J."/>
            <person name="Labutti K."/>
            <person name="Salamov A."/>
            <person name="Andreopoulos B."/>
            <person name="Baker S."/>
            <person name="Barry K."/>
            <person name="Bills G."/>
            <person name="Bluhm B."/>
            <person name="Cannon C."/>
            <person name="Castanera R."/>
            <person name="Culley D."/>
            <person name="Daum C."/>
            <person name="Ezra D."/>
            <person name="Gonzalez J."/>
            <person name="Henrissat B."/>
            <person name="Kuo A."/>
            <person name="Liang C."/>
            <person name="Lipzen A."/>
            <person name="Lutzoni F."/>
            <person name="Magnuson J."/>
            <person name="Mondo S."/>
            <person name="Nolan M."/>
            <person name="Ohm R."/>
            <person name="Pangilinan J."/>
            <person name="Park H.-J."/>
            <person name="Ramirez L."/>
            <person name="Alfaro M."/>
            <person name="Sun H."/>
            <person name="Tritt A."/>
            <person name="Yoshinaga Y."/>
            <person name="Zwiers L.-H."/>
            <person name="Turgeon B."/>
            <person name="Goodwin S."/>
            <person name="Spatafora J."/>
            <person name="Crous P."/>
            <person name="Grigoriev I."/>
        </authorList>
    </citation>
    <scope>NUCLEOTIDE SEQUENCE</scope>
    <source>
        <strain evidence="2">CBS 122367</strain>
    </source>
</reference>
<dbReference type="OrthoDB" id="2157530at2759"/>
<dbReference type="EMBL" id="MU005629">
    <property type="protein sequence ID" value="KAF2676833.1"/>
    <property type="molecule type" value="Genomic_DNA"/>
</dbReference>
<dbReference type="AlphaFoldDB" id="A0A6G1IFS9"/>
<keyword evidence="3" id="KW-1185">Reference proteome</keyword>
<accession>A0A6G1IFS9</accession>
<organism evidence="2 3">
    <name type="scientific">Lentithecium fluviatile CBS 122367</name>
    <dbReference type="NCBI Taxonomy" id="1168545"/>
    <lineage>
        <taxon>Eukaryota</taxon>
        <taxon>Fungi</taxon>
        <taxon>Dikarya</taxon>
        <taxon>Ascomycota</taxon>
        <taxon>Pezizomycotina</taxon>
        <taxon>Dothideomycetes</taxon>
        <taxon>Pleosporomycetidae</taxon>
        <taxon>Pleosporales</taxon>
        <taxon>Massarineae</taxon>
        <taxon>Lentitheciaceae</taxon>
        <taxon>Lentithecium</taxon>
    </lineage>
</organism>
<feature type="domain" description="Heterokaryon incompatibility" evidence="1">
    <location>
        <begin position="16"/>
        <end position="158"/>
    </location>
</feature>
<protein>
    <submittedName>
        <fullName evidence="2">Heterokaryon incompatibility</fullName>
    </submittedName>
</protein>
<gene>
    <name evidence="2" type="ORF">K458DRAFT_321012</name>
</gene>
<dbReference type="PANTHER" id="PTHR24148:SF73">
    <property type="entry name" value="HET DOMAIN PROTEIN (AFU_ORTHOLOGUE AFUA_8G01020)"/>
    <property type="match status" value="1"/>
</dbReference>
<dbReference type="Proteomes" id="UP000799291">
    <property type="component" value="Unassembled WGS sequence"/>
</dbReference>
<feature type="non-terminal residue" evidence="2">
    <location>
        <position position="158"/>
    </location>
</feature>
<name>A0A6G1IFS9_9PLEO</name>
<dbReference type="InterPro" id="IPR010730">
    <property type="entry name" value="HET"/>
</dbReference>
<evidence type="ECO:0000313" key="2">
    <source>
        <dbReference type="EMBL" id="KAF2676833.1"/>
    </source>
</evidence>
<evidence type="ECO:0000259" key="1">
    <source>
        <dbReference type="Pfam" id="PF06985"/>
    </source>
</evidence>